<keyword evidence="4 5" id="KW-0472">Membrane</keyword>
<keyword evidence="3 5" id="KW-1133">Transmembrane helix</keyword>
<gene>
    <name evidence="6" type="ORF">BCR39DRAFT_541913</name>
</gene>
<dbReference type="AlphaFoldDB" id="A0A1Y2AUK5"/>
<dbReference type="Gene3D" id="1.20.120.550">
    <property type="entry name" value="Membrane associated eicosanoid/glutathione metabolism-like domain"/>
    <property type="match status" value="1"/>
</dbReference>
<dbReference type="OrthoDB" id="2122304at2759"/>
<dbReference type="InParanoid" id="A0A1Y2AUK5"/>
<evidence type="ECO:0000256" key="1">
    <source>
        <dbReference type="ARBA" id="ARBA00004370"/>
    </source>
</evidence>
<dbReference type="PANTHER" id="PTHR35371:SF1">
    <property type="entry name" value="BLR7753 PROTEIN"/>
    <property type="match status" value="1"/>
</dbReference>
<sequence>MSFLGLDLTRNYSFYAIPIAWGLAIAPHLYAVALFDKERAPGTAKWDVCNPRKNESNVKEAKLSPAIQDRFLRSEAANTNGTINFPIFIGAIIAGNYAKLSSKTLNTISAIYLISRVAYNVLYINNTSRSVGLARTASFFTGIIACFTVFVKAGNRVYDAVL</sequence>
<evidence type="ECO:0000256" key="4">
    <source>
        <dbReference type="ARBA" id="ARBA00023136"/>
    </source>
</evidence>
<dbReference type="SUPFAM" id="SSF161084">
    <property type="entry name" value="MAPEG domain-like"/>
    <property type="match status" value="1"/>
</dbReference>
<comment type="caution">
    <text evidence="6">The sequence shown here is derived from an EMBL/GenBank/DDBJ whole genome shotgun (WGS) entry which is preliminary data.</text>
</comment>
<name>A0A1Y2AUK5_9TREE</name>
<reference evidence="6 7" key="1">
    <citation type="submission" date="2016-07" db="EMBL/GenBank/DDBJ databases">
        <title>Pervasive Adenine N6-methylation of Active Genes in Fungi.</title>
        <authorList>
            <consortium name="DOE Joint Genome Institute"/>
            <person name="Mondo S.J."/>
            <person name="Dannebaum R.O."/>
            <person name="Kuo R.C."/>
            <person name="Labutti K."/>
            <person name="Haridas S."/>
            <person name="Kuo A."/>
            <person name="Salamov A."/>
            <person name="Ahrendt S.R."/>
            <person name="Lipzen A."/>
            <person name="Sullivan W."/>
            <person name="Andreopoulos W.B."/>
            <person name="Clum A."/>
            <person name="Lindquist E."/>
            <person name="Daum C."/>
            <person name="Ramamoorthy G.K."/>
            <person name="Gryganskyi A."/>
            <person name="Culley D."/>
            <person name="Magnuson J.K."/>
            <person name="James T.Y."/>
            <person name="O'Malley M.A."/>
            <person name="Stajich J.E."/>
            <person name="Spatafora J.W."/>
            <person name="Visel A."/>
            <person name="Grigoriev I.V."/>
        </authorList>
    </citation>
    <scope>NUCLEOTIDE SEQUENCE [LARGE SCALE GENOMIC DNA]</scope>
    <source>
        <strain evidence="6 7">68-887.2</strain>
    </source>
</reference>
<keyword evidence="7" id="KW-1185">Reference proteome</keyword>
<evidence type="ECO:0000256" key="3">
    <source>
        <dbReference type="ARBA" id="ARBA00022989"/>
    </source>
</evidence>
<feature type="transmembrane region" description="Helical" evidence="5">
    <location>
        <begin position="12"/>
        <end position="35"/>
    </location>
</feature>
<dbReference type="Proteomes" id="UP000193986">
    <property type="component" value="Unassembled WGS sequence"/>
</dbReference>
<comment type="subcellular location">
    <subcellularLocation>
        <location evidence="1">Membrane</location>
    </subcellularLocation>
</comment>
<proteinExistence type="predicted"/>
<dbReference type="Pfam" id="PF01124">
    <property type="entry name" value="MAPEG"/>
    <property type="match status" value="1"/>
</dbReference>
<keyword evidence="2 5" id="KW-0812">Transmembrane</keyword>
<protein>
    <recommendedName>
        <fullName evidence="8">Membrane-associated, eicosanoid/glutathione metabolism protein</fullName>
    </recommendedName>
</protein>
<organism evidence="6 7">
    <name type="scientific">Naematelia encephala</name>
    <dbReference type="NCBI Taxonomy" id="71784"/>
    <lineage>
        <taxon>Eukaryota</taxon>
        <taxon>Fungi</taxon>
        <taxon>Dikarya</taxon>
        <taxon>Basidiomycota</taxon>
        <taxon>Agaricomycotina</taxon>
        <taxon>Tremellomycetes</taxon>
        <taxon>Tremellales</taxon>
        <taxon>Naemateliaceae</taxon>
        <taxon>Naematelia</taxon>
    </lineage>
</organism>
<evidence type="ECO:0000256" key="2">
    <source>
        <dbReference type="ARBA" id="ARBA00022692"/>
    </source>
</evidence>
<dbReference type="PANTHER" id="PTHR35371">
    <property type="entry name" value="INNER MEMBRANE PROTEIN"/>
    <property type="match status" value="1"/>
</dbReference>
<dbReference type="GO" id="GO:0016020">
    <property type="term" value="C:membrane"/>
    <property type="evidence" value="ECO:0007669"/>
    <property type="project" value="UniProtKB-SubCell"/>
</dbReference>
<dbReference type="EMBL" id="MCFC01000050">
    <property type="protein sequence ID" value="ORY26134.1"/>
    <property type="molecule type" value="Genomic_DNA"/>
</dbReference>
<dbReference type="InterPro" id="IPR001129">
    <property type="entry name" value="Membr-assoc_MAPEG"/>
</dbReference>
<evidence type="ECO:0008006" key="8">
    <source>
        <dbReference type="Google" id="ProtNLM"/>
    </source>
</evidence>
<evidence type="ECO:0000256" key="5">
    <source>
        <dbReference type="SAM" id="Phobius"/>
    </source>
</evidence>
<dbReference type="InterPro" id="IPR023352">
    <property type="entry name" value="MAPEG-like_dom_sf"/>
</dbReference>
<evidence type="ECO:0000313" key="7">
    <source>
        <dbReference type="Proteomes" id="UP000193986"/>
    </source>
</evidence>
<accession>A0A1Y2AUK5</accession>
<evidence type="ECO:0000313" key="6">
    <source>
        <dbReference type="EMBL" id="ORY26134.1"/>
    </source>
</evidence>